<evidence type="ECO:0000256" key="1">
    <source>
        <dbReference type="ARBA" id="ARBA00004613"/>
    </source>
</evidence>
<reference evidence="9" key="1">
    <citation type="submission" date="2021-02" db="EMBL/GenBank/DDBJ databases">
        <authorList>
            <person name="Nowell W R."/>
        </authorList>
    </citation>
    <scope>NUCLEOTIDE SEQUENCE</scope>
</reference>
<dbReference type="InterPro" id="IPR009003">
    <property type="entry name" value="Peptidase_S1_PA"/>
</dbReference>
<dbReference type="PANTHER" id="PTHR10005">
    <property type="entry name" value="SKI ONCOGENE-RELATED"/>
    <property type="match status" value="1"/>
</dbReference>
<accession>A0A8S2IZ73</accession>
<dbReference type="InterPro" id="IPR003380">
    <property type="entry name" value="SKI/SNO/DAC"/>
</dbReference>
<comment type="caution">
    <text evidence="9">The sequence shown here is derived from an EMBL/GenBank/DDBJ whole genome shotgun (WGS) entry which is preliminary data.</text>
</comment>
<feature type="compositionally biased region" description="Low complexity" evidence="6">
    <location>
        <begin position="391"/>
        <end position="411"/>
    </location>
</feature>
<dbReference type="GO" id="GO:0000978">
    <property type="term" value="F:RNA polymerase II cis-regulatory region sequence-specific DNA binding"/>
    <property type="evidence" value="ECO:0007669"/>
    <property type="project" value="TreeGrafter"/>
</dbReference>
<dbReference type="Gene3D" id="3.10.390.10">
    <property type="entry name" value="SAND domain-like"/>
    <property type="match status" value="1"/>
</dbReference>
<keyword evidence="3" id="KW-0964">Secreted</keyword>
<dbReference type="Gene3D" id="2.40.10.10">
    <property type="entry name" value="Trypsin-like serine proteases"/>
    <property type="match status" value="1"/>
</dbReference>
<dbReference type="Pfam" id="PF02437">
    <property type="entry name" value="Ski_Sno_DHD"/>
    <property type="match status" value="1"/>
</dbReference>
<dbReference type="GO" id="GO:0005634">
    <property type="term" value="C:nucleus"/>
    <property type="evidence" value="ECO:0007669"/>
    <property type="project" value="TreeGrafter"/>
</dbReference>
<dbReference type="AlphaFoldDB" id="A0A8S2IZ73"/>
<dbReference type="GO" id="GO:0000122">
    <property type="term" value="P:negative regulation of transcription by RNA polymerase II"/>
    <property type="evidence" value="ECO:0007669"/>
    <property type="project" value="TreeGrafter"/>
</dbReference>
<dbReference type="Pfam" id="PF08782">
    <property type="entry name" value="c-SKI_SMAD_bind"/>
    <property type="match status" value="1"/>
</dbReference>
<name>A0A8S2IZ73_9BILA</name>
<dbReference type="InterPro" id="IPR009061">
    <property type="entry name" value="DNA-bd_dom_put_sf"/>
</dbReference>
<comment type="similarity">
    <text evidence="2">Belongs to the SKI family.</text>
</comment>
<evidence type="ECO:0000256" key="5">
    <source>
        <dbReference type="ARBA" id="ARBA00023180"/>
    </source>
</evidence>
<dbReference type="GO" id="GO:0005667">
    <property type="term" value="C:transcription regulator complex"/>
    <property type="evidence" value="ECO:0007669"/>
    <property type="project" value="TreeGrafter"/>
</dbReference>
<dbReference type="SUPFAM" id="SSF63763">
    <property type="entry name" value="SAND domain-like"/>
    <property type="match status" value="1"/>
</dbReference>
<feature type="chain" id="PRO_5035917593" description="c-SKI SMAD4-binding domain-containing protein" evidence="7">
    <location>
        <begin position="17"/>
        <end position="577"/>
    </location>
</feature>
<dbReference type="InterPro" id="IPR043504">
    <property type="entry name" value="Peptidase_S1_PA_chymotrypsin"/>
</dbReference>
<comment type="subcellular location">
    <subcellularLocation>
        <location evidence="1">Secreted</location>
    </subcellularLocation>
</comment>
<dbReference type="GO" id="GO:0030514">
    <property type="term" value="P:negative regulation of BMP signaling pathway"/>
    <property type="evidence" value="ECO:0007669"/>
    <property type="project" value="TreeGrafter"/>
</dbReference>
<feature type="domain" description="c-SKI SMAD4-binding" evidence="8">
    <location>
        <begin position="291"/>
        <end position="383"/>
    </location>
</feature>
<organism evidence="9 10">
    <name type="scientific">Rotaria magnacalcarata</name>
    <dbReference type="NCBI Taxonomy" id="392030"/>
    <lineage>
        <taxon>Eukaryota</taxon>
        <taxon>Metazoa</taxon>
        <taxon>Spiralia</taxon>
        <taxon>Gnathifera</taxon>
        <taxon>Rotifera</taxon>
        <taxon>Eurotatoria</taxon>
        <taxon>Bdelloidea</taxon>
        <taxon>Philodinida</taxon>
        <taxon>Philodinidae</taxon>
        <taxon>Rotaria</taxon>
    </lineage>
</organism>
<evidence type="ECO:0000256" key="3">
    <source>
        <dbReference type="ARBA" id="ARBA00022525"/>
    </source>
</evidence>
<dbReference type="GO" id="GO:0046332">
    <property type="term" value="F:SMAD binding"/>
    <property type="evidence" value="ECO:0007669"/>
    <property type="project" value="InterPro"/>
</dbReference>
<dbReference type="GO" id="GO:0006508">
    <property type="term" value="P:proteolysis"/>
    <property type="evidence" value="ECO:0007669"/>
    <property type="project" value="InterPro"/>
</dbReference>
<dbReference type="InterPro" id="IPR023216">
    <property type="entry name" value="Tscrpt_reg_SKI_SnoN"/>
</dbReference>
<evidence type="ECO:0000313" key="9">
    <source>
        <dbReference type="EMBL" id="CAF3770188.1"/>
    </source>
</evidence>
<evidence type="ECO:0000313" key="10">
    <source>
        <dbReference type="Proteomes" id="UP000681967"/>
    </source>
</evidence>
<dbReference type="GO" id="GO:0005576">
    <property type="term" value="C:extracellular region"/>
    <property type="evidence" value="ECO:0007669"/>
    <property type="project" value="UniProtKB-SubCell"/>
</dbReference>
<feature type="signal peptide" evidence="7">
    <location>
        <begin position="1"/>
        <end position="16"/>
    </location>
</feature>
<dbReference type="GO" id="GO:0000981">
    <property type="term" value="F:DNA-binding transcription factor activity, RNA polymerase II-specific"/>
    <property type="evidence" value="ECO:0007669"/>
    <property type="project" value="TreeGrafter"/>
</dbReference>
<dbReference type="InterPro" id="IPR010919">
    <property type="entry name" value="SAND-like_dom_sf"/>
</dbReference>
<feature type="compositionally biased region" description="Acidic residues" evidence="6">
    <location>
        <begin position="420"/>
        <end position="430"/>
    </location>
</feature>
<evidence type="ECO:0000256" key="2">
    <source>
        <dbReference type="ARBA" id="ARBA00009513"/>
    </source>
</evidence>
<protein>
    <recommendedName>
        <fullName evidence="8">c-SKI SMAD4-binding domain-containing protein</fullName>
    </recommendedName>
</protein>
<dbReference type="InterPro" id="IPR025155">
    <property type="entry name" value="WxxW_domain"/>
</dbReference>
<dbReference type="SUPFAM" id="SSF46955">
    <property type="entry name" value="Putative DNA-binding domain"/>
    <property type="match status" value="1"/>
</dbReference>
<dbReference type="EMBL" id="CAJOBH010000200">
    <property type="protein sequence ID" value="CAF3770188.1"/>
    <property type="molecule type" value="Genomic_DNA"/>
</dbReference>
<dbReference type="InterPro" id="IPR014890">
    <property type="entry name" value="c-SKI_SMAD4-bd_dom"/>
</dbReference>
<keyword evidence="5" id="KW-0325">Glycoprotein</keyword>
<feature type="compositionally biased region" description="Basic and acidic residues" evidence="6">
    <location>
        <begin position="431"/>
        <end position="441"/>
    </location>
</feature>
<dbReference type="GO" id="GO:0005737">
    <property type="term" value="C:cytoplasm"/>
    <property type="evidence" value="ECO:0007669"/>
    <property type="project" value="TreeGrafter"/>
</dbReference>
<keyword evidence="4 7" id="KW-0732">Signal</keyword>
<feature type="region of interest" description="Disordered" evidence="6">
    <location>
        <begin position="383"/>
        <end position="473"/>
    </location>
</feature>
<evidence type="ECO:0000256" key="7">
    <source>
        <dbReference type="SAM" id="SignalP"/>
    </source>
</evidence>
<evidence type="ECO:0000259" key="8">
    <source>
        <dbReference type="SMART" id="SM01046"/>
    </source>
</evidence>
<dbReference type="SUPFAM" id="SSF50494">
    <property type="entry name" value="Trypsin-like serine proteases"/>
    <property type="match status" value="1"/>
</dbReference>
<dbReference type="Pfam" id="PF13330">
    <property type="entry name" value="Mucin2_WxxW"/>
    <property type="match status" value="1"/>
</dbReference>
<dbReference type="InterPro" id="IPR037000">
    <property type="entry name" value="Ski_DNA-bd_sf"/>
</dbReference>
<gene>
    <name evidence="9" type="ORF">BYL167_LOCUS1352</name>
</gene>
<dbReference type="Gene3D" id="3.10.260.20">
    <property type="entry name" value="Ski"/>
    <property type="match status" value="1"/>
</dbReference>
<dbReference type="Proteomes" id="UP000681967">
    <property type="component" value="Unassembled WGS sequence"/>
</dbReference>
<dbReference type="PANTHER" id="PTHR10005:SF26">
    <property type="entry name" value="CORL"/>
    <property type="match status" value="1"/>
</dbReference>
<dbReference type="SMART" id="SM01046">
    <property type="entry name" value="c-SKI_SMAD_bind"/>
    <property type="match status" value="1"/>
</dbReference>
<evidence type="ECO:0000256" key="4">
    <source>
        <dbReference type="ARBA" id="ARBA00022729"/>
    </source>
</evidence>
<evidence type="ECO:0000256" key="6">
    <source>
        <dbReference type="SAM" id="MobiDB-lite"/>
    </source>
</evidence>
<proteinExistence type="inferred from homology"/>
<sequence length="577" mass="65759">MYILLILLISFPLNHGECNYTTEWFNENHPWDTHSNGHDIERFSIIRAKYPLTFDISQWTGSFEIRKADARQRVDSEILIENYTKIHDGFICHAINGKLCVDFEIRFCLEYNPCSVSTYPLDESPLASGTEVRPHSLPWHVSIQYKEQHLCSGTLIDDQHVLTAASCFQNMEDNSILNDNRHHDNSYVSTCTIRDVPIVSLITDGKERLCLAQISNDLLKGFSYNEIHNRRVALGITCVQCTPVQLELLRRAGAMPSSSRRCGMITRREAERLVNSFLESTKPLNLPENFVFEVYHHCAWGCRGLFIPIRYNSSRAKCIRCSFCDSFLSPNKFIFHSHRLPNVTYVQPDSPNFNAWRRHLRLHNPTQSEDLRDAWEDVKAMFNGGNRKRSSSGTIASGSTSKSSANNNSINENYEQTNETSDEDKEDDEKIEDKKEDDEKIILPIPLPPAKIQKTKTREKKLPTHNVVSSTTADEQLSEINMFLPLPLSTVPPPPPPSAHYFPFPPPLPSSNSLSLAALNSTDWLQFFRSPLFIPNSFRLPSASMQRRFPFEIHHLNSSIIGSGSHSAFKPPIQKPD</sequence>
<dbReference type="GO" id="GO:0004252">
    <property type="term" value="F:serine-type endopeptidase activity"/>
    <property type="evidence" value="ECO:0007669"/>
    <property type="project" value="InterPro"/>
</dbReference>